<evidence type="ECO:0000313" key="1">
    <source>
        <dbReference type="EMBL" id="MDQ0393603.1"/>
    </source>
</evidence>
<evidence type="ECO:0000313" key="2">
    <source>
        <dbReference type="Proteomes" id="UP001237448"/>
    </source>
</evidence>
<dbReference type="EMBL" id="JAUSVK010000001">
    <property type="protein sequence ID" value="MDQ0393603.1"/>
    <property type="molecule type" value="Genomic_DNA"/>
</dbReference>
<gene>
    <name evidence="1" type="ORF">J3R73_003395</name>
</gene>
<sequence length="264" mass="29573">MGIVESRSRRALIAICATSTTSLEFQMQLPYRMAPNRISLRKFIRFQLEQMGAGNEAHRFEDLAFELARARVASNVVRATGPVQSGGDQGRDFETFRTYLGKSAIAGSAFVAKASGSTIVFACTLNKRIEAKIRADLSTIFGGGARPDRVAYFCVPDVPVALRHKLQAHCREEHKADLDLFDGQTISDMLSDGDTFWIAEHYLSVPSEMFPPVTVDAEYQALRERWLAGEERGPSNLAEFLEIKRGLSRLRKNVLRGRIFWLRA</sequence>
<dbReference type="RefSeq" id="WP_307429159.1">
    <property type="nucleotide sequence ID" value="NZ_JAUSVK010000001.1"/>
</dbReference>
<protein>
    <submittedName>
        <fullName evidence="1">Uncharacterized protein</fullName>
    </submittedName>
</protein>
<accession>A0ABU0FHL0</accession>
<comment type="caution">
    <text evidence="1">The sequence shown here is derived from an EMBL/GenBank/DDBJ whole genome shotgun (WGS) entry which is preliminary data.</text>
</comment>
<reference evidence="1 2" key="1">
    <citation type="submission" date="2023-07" db="EMBL/GenBank/DDBJ databases">
        <title>Genomic Encyclopedia of Type Strains, Phase IV (KMG-IV): sequencing the most valuable type-strain genomes for metagenomic binning, comparative biology and taxonomic classification.</title>
        <authorList>
            <person name="Goeker M."/>
        </authorList>
    </citation>
    <scope>NUCLEOTIDE SEQUENCE [LARGE SCALE GENOMIC DNA]</scope>
    <source>
        <strain evidence="1 2">DSM 5896</strain>
    </source>
</reference>
<dbReference type="Proteomes" id="UP001237448">
    <property type="component" value="Unassembled WGS sequence"/>
</dbReference>
<keyword evidence="2" id="KW-1185">Reference proteome</keyword>
<organism evidence="1 2">
    <name type="scientific">Labrys monachus</name>
    <dbReference type="NCBI Taxonomy" id="217067"/>
    <lineage>
        <taxon>Bacteria</taxon>
        <taxon>Pseudomonadati</taxon>
        <taxon>Pseudomonadota</taxon>
        <taxon>Alphaproteobacteria</taxon>
        <taxon>Hyphomicrobiales</taxon>
        <taxon>Xanthobacteraceae</taxon>
        <taxon>Labrys</taxon>
    </lineage>
</organism>
<name>A0ABU0FHL0_9HYPH</name>
<proteinExistence type="predicted"/>